<dbReference type="InterPro" id="IPR029058">
    <property type="entry name" value="AB_hydrolase_fold"/>
</dbReference>
<organism evidence="3 4">
    <name type="scientific">Stichopus japonicus</name>
    <name type="common">Sea cucumber</name>
    <dbReference type="NCBI Taxonomy" id="307972"/>
    <lineage>
        <taxon>Eukaryota</taxon>
        <taxon>Metazoa</taxon>
        <taxon>Echinodermata</taxon>
        <taxon>Eleutherozoa</taxon>
        <taxon>Echinozoa</taxon>
        <taxon>Holothuroidea</taxon>
        <taxon>Aspidochirotacea</taxon>
        <taxon>Aspidochirotida</taxon>
        <taxon>Stichopodidae</taxon>
        <taxon>Apostichopus</taxon>
    </lineage>
</organism>
<dbReference type="EMBL" id="MRZV01001042">
    <property type="protein sequence ID" value="PIK41185.1"/>
    <property type="molecule type" value="Genomic_DNA"/>
</dbReference>
<dbReference type="SUPFAM" id="SSF53474">
    <property type="entry name" value="alpha/beta-Hydrolases"/>
    <property type="match status" value="1"/>
</dbReference>
<accession>A0A2G8JZR1</accession>
<dbReference type="STRING" id="307972.A0A2G8JZR1"/>
<comment type="similarity">
    <text evidence="1">Belongs to the type-B carboxylesterase/lipase family.</text>
</comment>
<feature type="domain" description="Carboxylesterase type B" evidence="2">
    <location>
        <begin position="4"/>
        <end position="245"/>
    </location>
</feature>
<gene>
    <name evidence="3" type="ORF">BSL78_21957</name>
</gene>
<evidence type="ECO:0000259" key="2">
    <source>
        <dbReference type="Pfam" id="PF00135"/>
    </source>
</evidence>
<dbReference type="InterPro" id="IPR051093">
    <property type="entry name" value="Neuroligin/BSAL"/>
</dbReference>
<dbReference type="Gene3D" id="3.40.50.1820">
    <property type="entry name" value="alpha/beta hydrolase"/>
    <property type="match status" value="1"/>
</dbReference>
<dbReference type="OrthoDB" id="3200163at2759"/>
<keyword evidence="4" id="KW-1185">Reference proteome</keyword>
<proteinExistence type="inferred from homology"/>
<protein>
    <submittedName>
        <fullName evidence="3">Putative neuroligin-4, Y-linked isoform X1</fullName>
    </submittedName>
</protein>
<evidence type="ECO:0000313" key="4">
    <source>
        <dbReference type="Proteomes" id="UP000230750"/>
    </source>
</evidence>
<sequence>MITRDINCQLVNSESTMDCLRNVSYQTFLDLDVPTPLYSYSFGPVVDGNIVEDDPAKLIHKVTEGQRNITTRAYMTGMTKNEGFRYLSSSVDIVGRIEQNVYEQTLHGFVQNNFGSNRIASGVIRDTISYEYTDWGSGPMNSYTMTSSLQDIITDHQWVTPAVQTLKQLDKAKMTSYFYLFTHRPRGSPNPRWAGPVHLEELPFVFGAPLLSTPLGVFKNNYTKADSHISLALMTYWTNFIKTGYVESFPDFLFPPFRCLPPRAPYVHICSISLLRQI</sequence>
<dbReference type="Pfam" id="PF00135">
    <property type="entry name" value="COesterase"/>
    <property type="match status" value="1"/>
</dbReference>
<dbReference type="AlphaFoldDB" id="A0A2G8JZR1"/>
<dbReference type="Proteomes" id="UP000230750">
    <property type="component" value="Unassembled WGS sequence"/>
</dbReference>
<name>A0A2G8JZR1_STIJA</name>
<evidence type="ECO:0000313" key="3">
    <source>
        <dbReference type="EMBL" id="PIK41185.1"/>
    </source>
</evidence>
<comment type="caution">
    <text evidence="3">The sequence shown here is derived from an EMBL/GenBank/DDBJ whole genome shotgun (WGS) entry which is preliminary data.</text>
</comment>
<evidence type="ECO:0000256" key="1">
    <source>
        <dbReference type="ARBA" id="ARBA00005964"/>
    </source>
</evidence>
<dbReference type="InterPro" id="IPR002018">
    <property type="entry name" value="CarbesteraseB"/>
</dbReference>
<reference evidence="3 4" key="1">
    <citation type="journal article" date="2017" name="PLoS Biol.">
        <title>The sea cucumber genome provides insights into morphological evolution and visceral regeneration.</title>
        <authorList>
            <person name="Zhang X."/>
            <person name="Sun L."/>
            <person name="Yuan J."/>
            <person name="Sun Y."/>
            <person name="Gao Y."/>
            <person name="Zhang L."/>
            <person name="Li S."/>
            <person name="Dai H."/>
            <person name="Hamel J.F."/>
            <person name="Liu C."/>
            <person name="Yu Y."/>
            <person name="Liu S."/>
            <person name="Lin W."/>
            <person name="Guo K."/>
            <person name="Jin S."/>
            <person name="Xu P."/>
            <person name="Storey K.B."/>
            <person name="Huan P."/>
            <person name="Zhang T."/>
            <person name="Zhou Y."/>
            <person name="Zhang J."/>
            <person name="Lin C."/>
            <person name="Li X."/>
            <person name="Xing L."/>
            <person name="Huo D."/>
            <person name="Sun M."/>
            <person name="Wang L."/>
            <person name="Mercier A."/>
            <person name="Li F."/>
            <person name="Yang H."/>
            <person name="Xiang J."/>
        </authorList>
    </citation>
    <scope>NUCLEOTIDE SEQUENCE [LARGE SCALE GENOMIC DNA]</scope>
    <source>
        <strain evidence="3">Shaxun</strain>
        <tissue evidence="3">Muscle</tissue>
    </source>
</reference>
<dbReference type="PANTHER" id="PTHR43903">
    <property type="entry name" value="NEUROLIGIN"/>
    <property type="match status" value="1"/>
</dbReference>